<evidence type="ECO:0000313" key="1">
    <source>
        <dbReference type="EMBL" id="AZS12629.1"/>
    </source>
</evidence>
<name>A0A3S9UQQ6_9CAUD</name>
<protein>
    <submittedName>
        <fullName evidence="1">Uncharacterized protein</fullName>
    </submittedName>
</protein>
<accession>A0A3S9UQQ6</accession>
<keyword evidence="2" id="KW-1185">Reference proteome</keyword>
<dbReference type="KEGG" id="vg:55613052"/>
<dbReference type="RefSeq" id="YP_009842791.1">
    <property type="nucleotide sequence ID" value="NC_048743.1"/>
</dbReference>
<organism evidence="1 2">
    <name type="scientific">Mycobacterium phage DrLupo</name>
    <dbReference type="NCBI Taxonomy" id="2499037"/>
    <lineage>
        <taxon>Viruses</taxon>
        <taxon>Duplodnaviria</taxon>
        <taxon>Heunggongvirae</taxon>
        <taxon>Uroviricota</taxon>
        <taxon>Caudoviricetes</taxon>
        <taxon>Barnyardvirus</taxon>
        <taxon>Barnyardvirus drlupo</taxon>
    </lineage>
</organism>
<dbReference type="GeneID" id="55613052"/>
<dbReference type="EMBL" id="MK279909">
    <property type="protein sequence ID" value="AZS12629.1"/>
    <property type="molecule type" value="Genomic_DNA"/>
</dbReference>
<sequence>MARTDAEKVAAIRELHSPVQPPEGHIWMGARPDHTDDVPCAGCSTGDPYIDQPWPCETRKICDDDD</sequence>
<proteinExistence type="predicted"/>
<evidence type="ECO:0000313" key="2">
    <source>
        <dbReference type="Proteomes" id="UP000288363"/>
    </source>
</evidence>
<reference evidence="1 2" key="1">
    <citation type="submission" date="2018-12" db="EMBL/GenBank/DDBJ databases">
        <authorList>
            <person name="Almail A."/>
            <person name="Dorhout K.E."/>
            <person name="Johnson J."/>
            <person name="Jorgensen H.J."/>
            <person name="Tolsma S."/>
            <person name="Garlena R.A."/>
            <person name="Russell D.A."/>
            <person name="Pope W.H."/>
            <person name="Jacobs-Sera D."/>
            <person name="Hatfull G.F."/>
        </authorList>
    </citation>
    <scope>NUCLEOTIDE SEQUENCE [LARGE SCALE GENOMIC DNA]</scope>
</reference>
<gene>
    <name evidence="1" type="primary">93</name>
    <name evidence="1" type="ORF">SEA_DRLUPO_93</name>
</gene>
<dbReference type="Proteomes" id="UP000288363">
    <property type="component" value="Segment"/>
</dbReference>